<dbReference type="AlphaFoldDB" id="A0A151MKV2"/>
<reference evidence="6 7" key="1">
    <citation type="journal article" date="2012" name="Genome Biol.">
        <title>Sequencing three crocodilian genomes to illuminate the evolution of archosaurs and amniotes.</title>
        <authorList>
            <person name="St John J.A."/>
            <person name="Braun E.L."/>
            <person name="Isberg S.R."/>
            <person name="Miles L.G."/>
            <person name="Chong A.Y."/>
            <person name="Gongora J."/>
            <person name="Dalzell P."/>
            <person name="Moran C."/>
            <person name="Bed'hom B."/>
            <person name="Abzhanov A."/>
            <person name="Burgess S.C."/>
            <person name="Cooksey A.M."/>
            <person name="Castoe T.A."/>
            <person name="Crawford N.G."/>
            <person name="Densmore L.D."/>
            <person name="Drew J.C."/>
            <person name="Edwards S.V."/>
            <person name="Faircloth B.C."/>
            <person name="Fujita M.K."/>
            <person name="Greenwold M.J."/>
            <person name="Hoffmann F.G."/>
            <person name="Howard J.M."/>
            <person name="Iguchi T."/>
            <person name="Janes D.E."/>
            <person name="Khan S.Y."/>
            <person name="Kohno S."/>
            <person name="de Koning A.J."/>
            <person name="Lance S.L."/>
            <person name="McCarthy F.M."/>
            <person name="McCormack J.E."/>
            <person name="Merchant M.E."/>
            <person name="Peterson D.G."/>
            <person name="Pollock D.D."/>
            <person name="Pourmand N."/>
            <person name="Raney B.J."/>
            <person name="Roessler K.A."/>
            <person name="Sanford J.R."/>
            <person name="Sawyer R.H."/>
            <person name="Schmidt C.J."/>
            <person name="Triplett E.W."/>
            <person name="Tuberville T.D."/>
            <person name="Venegas-Anaya M."/>
            <person name="Howard J.T."/>
            <person name="Jarvis E.D."/>
            <person name="Guillette L.J.Jr."/>
            <person name="Glenn T.C."/>
            <person name="Green R.E."/>
            <person name="Ray D.A."/>
        </authorList>
    </citation>
    <scope>NUCLEOTIDE SEQUENCE [LARGE SCALE GENOMIC DNA]</scope>
    <source>
        <strain evidence="6">KSC_2009_1</strain>
    </source>
</reference>
<dbReference type="Proteomes" id="UP000050525">
    <property type="component" value="Unassembled WGS sequence"/>
</dbReference>
<keyword evidence="4" id="KW-1015">Disulfide bond</keyword>
<dbReference type="PANTHER" id="PTHR10500">
    <property type="entry name" value="BETA-MICROSEMINOPROTEIN"/>
    <property type="match status" value="1"/>
</dbReference>
<evidence type="ECO:0000256" key="1">
    <source>
        <dbReference type="ARBA" id="ARBA00004613"/>
    </source>
</evidence>
<comment type="caution">
    <text evidence="6">The sequence shown here is derived from an EMBL/GenBank/DDBJ whole genome shotgun (WGS) entry which is preliminary data.</text>
</comment>
<gene>
    <name evidence="6" type="ORF">Y1Q_0001782</name>
</gene>
<keyword evidence="7" id="KW-1185">Reference proteome</keyword>
<evidence type="ECO:0000256" key="4">
    <source>
        <dbReference type="ARBA" id="ARBA00023157"/>
    </source>
</evidence>
<feature type="signal peptide" evidence="5">
    <location>
        <begin position="1"/>
        <end position="20"/>
    </location>
</feature>
<accession>A0A151MKV2</accession>
<dbReference type="InterPro" id="IPR008735">
    <property type="entry name" value="PSP94"/>
</dbReference>
<comment type="subcellular location">
    <subcellularLocation>
        <location evidence="1">Secreted</location>
    </subcellularLocation>
</comment>
<dbReference type="GO" id="GO:0005576">
    <property type="term" value="C:extracellular region"/>
    <property type="evidence" value="ECO:0007669"/>
    <property type="project" value="UniProtKB-SubCell"/>
</dbReference>
<dbReference type="EMBL" id="AKHW03005917">
    <property type="protein sequence ID" value="KYO25156.1"/>
    <property type="molecule type" value="Genomic_DNA"/>
</dbReference>
<keyword evidence="5" id="KW-0732">Signal</keyword>
<dbReference type="Pfam" id="PF05825">
    <property type="entry name" value="PSP94"/>
    <property type="match status" value="1"/>
</dbReference>
<protein>
    <submittedName>
        <fullName evidence="6">Beta-microseminoprotein-like</fullName>
    </submittedName>
</protein>
<dbReference type="PANTHER" id="PTHR10500:SF7">
    <property type="entry name" value="BETA-MICROSEMINOPROTEIN"/>
    <property type="match status" value="1"/>
</dbReference>
<name>A0A151MKV2_ALLMI</name>
<keyword evidence="3" id="KW-0964">Secreted</keyword>
<evidence type="ECO:0000256" key="2">
    <source>
        <dbReference type="ARBA" id="ARBA00010352"/>
    </source>
</evidence>
<evidence type="ECO:0000313" key="7">
    <source>
        <dbReference type="Proteomes" id="UP000050525"/>
    </source>
</evidence>
<dbReference type="Gene3D" id="2.20.25.590">
    <property type="match status" value="1"/>
</dbReference>
<evidence type="ECO:0000256" key="5">
    <source>
        <dbReference type="SAM" id="SignalP"/>
    </source>
</evidence>
<feature type="chain" id="PRO_5007585208" evidence="5">
    <location>
        <begin position="21"/>
        <end position="107"/>
    </location>
</feature>
<comment type="similarity">
    <text evidence="2">Belongs to the beta-microseminoprotein family.</text>
</comment>
<proteinExistence type="inferred from homology"/>
<evidence type="ECO:0000313" key="6">
    <source>
        <dbReference type="EMBL" id="KYO25156.1"/>
    </source>
</evidence>
<sequence>MKFLLVLLLVLIVLGTLCDAGCYMRPPNKYGCIENGKRYKFGVVWNTDDCYKCKCKRRAMTCCNVVFTPQNYDKVNCVALFHKRTCTIRVVRKKNPDIPCKIYNGVG</sequence>
<evidence type="ECO:0000256" key="3">
    <source>
        <dbReference type="ARBA" id="ARBA00022525"/>
    </source>
</evidence>
<organism evidence="6 7">
    <name type="scientific">Alligator mississippiensis</name>
    <name type="common">American alligator</name>
    <dbReference type="NCBI Taxonomy" id="8496"/>
    <lineage>
        <taxon>Eukaryota</taxon>
        <taxon>Metazoa</taxon>
        <taxon>Chordata</taxon>
        <taxon>Craniata</taxon>
        <taxon>Vertebrata</taxon>
        <taxon>Euteleostomi</taxon>
        <taxon>Archelosauria</taxon>
        <taxon>Archosauria</taxon>
        <taxon>Crocodylia</taxon>
        <taxon>Alligatoridae</taxon>
        <taxon>Alligatorinae</taxon>
        <taxon>Alligator</taxon>
    </lineage>
</organism>
<dbReference type="Gene3D" id="2.10.70.10">
    <property type="entry name" value="Complement Module, domain 1"/>
    <property type="match status" value="1"/>
</dbReference>